<dbReference type="Proteomes" id="UP000241158">
    <property type="component" value="Unassembled WGS sequence"/>
</dbReference>
<dbReference type="RefSeq" id="WP_106718549.1">
    <property type="nucleotide sequence ID" value="NZ_JACHXT010000001.1"/>
</dbReference>
<dbReference type="InterPro" id="IPR003788">
    <property type="entry name" value="NDUFAF7"/>
</dbReference>
<evidence type="ECO:0000313" key="4">
    <source>
        <dbReference type="Proteomes" id="UP000241158"/>
    </source>
</evidence>
<dbReference type="OrthoDB" id="9794208at2"/>
<organism evidence="3 4">
    <name type="scientific">Phyllobacterium endophyticum</name>
    <dbReference type="NCBI Taxonomy" id="1149773"/>
    <lineage>
        <taxon>Bacteria</taxon>
        <taxon>Pseudomonadati</taxon>
        <taxon>Pseudomonadota</taxon>
        <taxon>Alphaproteobacteria</taxon>
        <taxon>Hyphomicrobiales</taxon>
        <taxon>Phyllobacteriaceae</taxon>
        <taxon>Phyllobacterium</taxon>
    </lineage>
</organism>
<dbReference type="PANTHER" id="PTHR12049">
    <property type="entry name" value="PROTEIN ARGININE METHYLTRANSFERASE NDUFAF7, MITOCHONDRIAL"/>
    <property type="match status" value="1"/>
</dbReference>
<proteinExistence type="predicted"/>
<dbReference type="GO" id="GO:0032259">
    <property type="term" value="P:methylation"/>
    <property type="evidence" value="ECO:0007669"/>
    <property type="project" value="UniProtKB-KW"/>
</dbReference>
<accession>A0A2P7API4</accession>
<dbReference type="Pfam" id="PF02636">
    <property type="entry name" value="Methyltransf_28"/>
    <property type="match status" value="1"/>
</dbReference>
<evidence type="ECO:0000256" key="1">
    <source>
        <dbReference type="ARBA" id="ARBA00022603"/>
    </source>
</evidence>
<protein>
    <submittedName>
        <fullName evidence="3">Methyltransferase</fullName>
    </submittedName>
</protein>
<dbReference type="AlphaFoldDB" id="A0A2P7API4"/>
<sequence>MKLKERIIRQIAATGPISVADYMAMCLFDRDEGYYTNREPFGKDGDFVTAPEVSQIFGELIGVWCVNTWQALGSPAEFVLCEIGPGRGTLMKDLLRAANKIAPNFTQAARIYLVEISGRLEQIQKAILAKHGTSIIWKKHFNDVGSGPLILIANELFDAIPSRQFVKTNGSFAERVIALDEQMNLTFAVGSGSIDEGLPPGNDIAPEGSIFEVAPARDALMHEIAARIHRDRGAALVFDYGHLHQGFGDTLQALSRHNAVDVLHIPGAADLTTHVDFHSLALAARAEGCKTGAMTQGEFLLAMGLLDRAGALGRRKSVEVQDKIRLDVERLAAPEQMGTLFKTLCVADTATHVFPFASN</sequence>
<dbReference type="SUPFAM" id="SSF53335">
    <property type="entry name" value="S-adenosyl-L-methionine-dependent methyltransferases"/>
    <property type="match status" value="1"/>
</dbReference>
<dbReference type="InterPro" id="IPR029063">
    <property type="entry name" value="SAM-dependent_MTases_sf"/>
</dbReference>
<evidence type="ECO:0000256" key="2">
    <source>
        <dbReference type="ARBA" id="ARBA00022679"/>
    </source>
</evidence>
<dbReference type="Gene3D" id="3.40.50.12710">
    <property type="match status" value="1"/>
</dbReference>
<keyword evidence="4" id="KW-1185">Reference proteome</keyword>
<comment type="caution">
    <text evidence="3">The sequence shown here is derived from an EMBL/GenBank/DDBJ whole genome shotgun (WGS) entry which is preliminary data.</text>
</comment>
<keyword evidence="1 3" id="KW-0489">Methyltransferase</keyword>
<dbReference type="EMBL" id="PGGN01000004">
    <property type="protein sequence ID" value="PSH56122.1"/>
    <property type="molecule type" value="Genomic_DNA"/>
</dbReference>
<dbReference type="InterPro" id="IPR038375">
    <property type="entry name" value="NDUFAF7_sf"/>
</dbReference>
<keyword evidence="2 3" id="KW-0808">Transferase</keyword>
<evidence type="ECO:0000313" key="3">
    <source>
        <dbReference type="EMBL" id="PSH56122.1"/>
    </source>
</evidence>
<name>A0A2P7API4_9HYPH</name>
<dbReference type="PANTHER" id="PTHR12049:SF7">
    <property type="entry name" value="PROTEIN ARGININE METHYLTRANSFERASE NDUFAF7, MITOCHONDRIAL"/>
    <property type="match status" value="1"/>
</dbReference>
<gene>
    <name evidence="3" type="ORF">CU100_21215</name>
</gene>
<reference evidence="4" key="1">
    <citation type="submission" date="2017-11" db="EMBL/GenBank/DDBJ databases">
        <authorList>
            <person name="Kuznetsova I."/>
            <person name="Sazanova A."/>
            <person name="Chirak E."/>
            <person name="Safronova V."/>
            <person name="Willems A."/>
        </authorList>
    </citation>
    <scope>NUCLEOTIDE SEQUENCE [LARGE SCALE GENOMIC DNA]</scope>
    <source>
        <strain evidence="4">PEPV15</strain>
    </source>
</reference>
<dbReference type="GO" id="GO:0035243">
    <property type="term" value="F:protein-arginine omega-N symmetric methyltransferase activity"/>
    <property type="evidence" value="ECO:0007669"/>
    <property type="project" value="TreeGrafter"/>
</dbReference>